<keyword evidence="1" id="KW-0175">Coiled coil</keyword>
<dbReference type="GO" id="GO:0005829">
    <property type="term" value="C:cytosol"/>
    <property type="evidence" value="ECO:0007669"/>
    <property type="project" value="TreeGrafter"/>
</dbReference>
<evidence type="ECO:0000313" key="4">
    <source>
        <dbReference type="Proteomes" id="UP000054600"/>
    </source>
</evidence>
<sequence length="969" mass="107483">MTGAKAGTVKAQADDLKNYADTIAAVHLLKEALNKGAVVSIGSANQLIKEENDKAKPELGNIVKQILAKAGRPGETQSQWVKGKDNRWQLEAAITIGGAVYTVKFEHTPGNLGSNQYYDVQITSKLNQQPGRGKLFFDESHTAQVKLMVDKEGDYHAVTSKGLTIGATSFTPYPYQNEILSKFGRSLADDKGQRLAIMGTGSGKSIIMAGIAQAVGRTVMIVPDETLVGQQSSEVRSMLGAGKVNGNTKIPTVFTLNNLKDLQELDIDWEDQSSLDNLSEDEKELIRNYFRKVINGTSIPAFDQIVLQSEHPLFKIIAPEIKDSMVLIDESHRHTFRKEDAVLLSHIKEHNSVLALTATPTSELYEIFKGEPLDDLSLGGAIQLGTIRPVKPEVSYEEDNNLVTQAVTHYFNDYYLADGMNGYTDPVALKAELMKPPSSLPDATAETQAVEKALALNRIRAQRNMGFSDSPEIRSLLAHTYQQIAQNDVATMSTYQSRVAALRHSAEIDARLAMSLKLHPTKDEAEIAHRKEEITKQTPLPVVDLAKDIQTEQQKDIQRTINSYALALIFGERPAKIAEKDRTHKLEEQLKGYDKEIAKFDGNDAHGTNSQIPPQLLSKFKECKEMSREVLAERLNKMGPPISRLPQSQKQEIIKRILDRAEGIVSHINESKPITAMVLQAEPINMAALGATKSYATVIDMNSEQRIVDELLAQTEVGLAPHVISDQRIATGVSIKDVLNVQIINNYSPVVESDPNVINGTLSGPQAAGRCVRNDDVSARVQQFIDKRYENKGLILTVDAIIDPEQSAKKTKEVMTRREQQAQKEYNTALHEPSPYSSALFDEQQDTLNSLSRNIGKKEKKLTTLKALLEDSKLYLITTQAKLHRVETALAFVPGNPADSIPVHYRNDHEKVVLWAARKLLPKVIKGIEEKNAEFEKAIKKTSEKLLTLQERRDQLQVNEQVSGELRKG</sequence>
<dbReference type="InterPro" id="IPR006935">
    <property type="entry name" value="Helicase/UvrB_N"/>
</dbReference>
<dbReference type="Pfam" id="PF04851">
    <property type="entry name" value="ResIII"/>
    <property type="match status" value="1"/>
</dbReference>
<dbReference type="PROSITE" id="PS51192">
    <property type="entry name" value="HELICASE_ATP_BIND_1"/>
    <property type="match status" value="1"/>
</dbReference>
<protein>
    <submittedName>
        <fullName evidence="3">Type III restriction enzyme, res subunit</fullName>
    </submittedName>
</protein>
<keyword evidence="4" id="KW-1185">Reference proteome</keyword>
<dbReference type="eggNOG" id="ENOG5030T45">
    <property type="taxonomic scope" value="Bacteria"/>
</dbReference>
<dbReference type="SMART" id="SM00487">
    <property type="entry name" value="DEXDc"/>
    <property type="match status" value="1"/>
</dbReference>
<dbReference type="PANTHER" id="PTHR47396:SF1">
    <property type="entry name" value="ATP-DEPENDENT HELICASE IRC3-RELATED"/>
    <property type="match status" value="1"/>
</dbReference>
<evidence type="ECO:0000313" key="3">
    <source>
        <dbReference type="EMBL" id="KTD63339.1"/>
    </source>
</evidence>
<dbReference type="PATRIC" id="fig|1122169.6.peg.871"/>
<dbReference type="PANTHER" id="PTHR47396">
    <property type="entry name" value="TYPE I RESTRICTION ENZYME ECOKI R PROTEIN"/>
    <property type="match status" value="1"/>
</dbReference>
<name>A0A0W0Z2L9_9GAMM</name>
<dbReference type="GO" id="GO:0016787">
    <property type="term" value="F:hydrolase activity"/>
    <property type="evidence" value="ECO:0007669"/>
    <property type="project" value="InterPro"/>
</dbReference>
<comment type="caution">
    <text evidence="3">The sequence shown here is derived from an EMBL/GenBank/DDBJ whole genome shotgun (WGS) entry which is preliminary data.</text>
</comment>
<evidence type="ECO:0000256" key="1">
    <source>
        <dbReference type="SAM" id="Coils"/>
    </source>
</evidence>
<dbReference type="GO" id="GO:0005524">
    <property type="term" value="F:ATP binding"/>
    <property type="evidence" value="ECO:0007669"/>
    <property type="project" value="InterPro"/>
</dbReference>
<dbReference type="STRING" id="1122169.Lsha_0759"/>
<dbReference type="GO" id="GO:0003677">
    <property type="term" value="F:DNA binding"/>
    <property type="evidence" value="ECO:0007669"/>
    <property type="project" value="InterPro"/>
</dbReference>
<evidence type="ECO:0000259" key="2">
    <source>
        <dbReference type="PROSITE" id="PS51192"/>
    </source>
</evidence>
<accession>A0A0W0Z2L9</accession>
<dbReference type="OrthoDB" id="5651942at2"/>
<dbReference type="AlphaFoldDB" id="A0A0W0Z2L9"/>
<feature type="coiled-coil region" evidence="1">
    <location>
        <begin position="925"/>
        <end position="959"/>
    </location>
</feature>
<dbReference type="InterPro" id="IPR050742">
    <property type="entry name" value="Helicase_Restrict-Modif_Enz"/>
</dbReference>
<dbReference type="Proteomes" id="UP000054600">
    <property type="component" value="Unassembled WGS sequence"/>
</dbReference>
<dbReference type="EMBL" id="LNYW01000025">
    <property type="protein sequence ID" value="KTD63339.1"/>
    <property type="molecule type" value="Genomic_DNA"/>
</dbReference>
<dbReference type="InterPro" id="IPR027417">
    <property type="entry name" value="P-loop_NTPase"/>
</dbReference>
<feature type="domain" description="Helicase ATP-binding" evidence="2">
    <location>
        <begin position="185"/>
        <end position="378"/>
    </location>
</feature>
<feature type="coiled-coil region" evidence="1">
    <location>
        <begin position="841"/>
        <end position="868"/>
    </location>
</feature>
<reference evidence="3 4" key="1">
    <citation type="submission" date="2015-11" db="EMBL/GenBank/DDBJ databases">
        <title>Genomic analysis of 38 Legionella species identifies large and diverse effector repertoires.</title>
        <authorList>
            <person name="Burstein D."/>
            <person name="Amaro F."/>
            <person name="Zusman T."/>
            <person name="Lifshitz Z."/>
            <person name="Cohen O."/>
            <person name="Gilbert J.A."/>
            <person name="Pupko T."/>
            <person name="Shuman H.A."/>
            <person name="Segal G."/>
        </authorList>
    </citation>
    <scope>NUCLEOTIDE SEQUENCE [LARGE SCALE GENOMIC DNA]</scope>
    <source>
        <strain evidence="3 4">ATCC 49655</strain>
    </source>
</reference>
<dbReference type="RefSeq" id="WP_018577024.1">
    <property type="nucleotide sequence ID" value="NZ_KB892393.1"/>
</dbReference>
<dbReference type="InterPro" id="IPR014001">
    <property type="entry name" value="Helicase_ATP-bd"/>
</dbReference>
<dbReference type="Gene3D" id="3.40.50.300">
    <property type="entry name" value="P-loop containing nucleotide triphosphate hydrolases"/>
    <property type="match status" value="1"/>
</dbReference>
<dbReference type="SUPFAM" id="SSF52540">
    <property type="entry name" value="P-loop containing nucleoside triphosphate hydrolases"/>
    <property type="match status" value="2"/>
</dbReference>
<gene>
    <name evidence="3" type="ORF">Lsha_0759</name>
</gene>
<organism evidence="3 4">
    <name type="scientific">Legionella shakespearei DSM 23087</name>
    <dbReference type="NCBI Taxonomy" id="1122169"/>
    <lineage>
        <taxon>Bacteria</taxon>
        <taxon>Pseudomonadati</taxon>
        <taxon>Pseudomonadota</taxon>
        <taxon>Gammaproteobacteria</taxon>
        <taxon>Legionellales</taxon>
        <taxon>Legionellaceae</taxon>
        <taxon>Legionella</taxon>
    </lineage>
</organism>
<proteinExistence type="predicted"/>